<dbReference type="Proteomes" id="UP000041601">
    <property type="component" value="Unassembled WGS sequence"/>
</dbReference>
<dbReference type="EMBL" id="CGBR01000006">
    <property type="protein sequence ID" value="CFQ58503.1"/>
    <property type="molecule type" value="Genomic_DNA"/>
</dbReference>
<gene>
    <name evidence="1" type="ORF">ERS137941_01317</name>
    <name evidence="2" type="ORF">ERS137959_03635</name>
</gene>
<reference evidence="1 4" key="1">
    <citation type="submission" date="2015-03" db="EMBL/GenBank/DDBJ databases">
        <authorList>
            <person name="Murphy D."/>
        </authorList>
    </citation>
    <scope>NUCLEOTIDE SEQUENCE [LARGE SCALE GENOMIC DNA]</scope>
    <source>
        <strain evidence="1 4">IP26249</strain>
    </source>
</reference>
<dbReference type="KEGG" id="yet:CH48_3121"/>
<dbReference type="AlphaFoldDB" id="A0A0E1NGV4"/>
<proteinExistence type="predicted"/>
<dbReference type="EMBL" id="CPXJ01000053">
    <property type="protein sequence ID" value="CNE37706.1"/>
    <property type="molecule type" value="Genomic_DNA"/>
</dbReference>
<evidence type="ECO:0000313" key="3">
    <source>
        <dbReference type="Proteomes" id="UP000041601"/>
    </source>
</evidence>
<sequence>MGQLFTLAPVPTGMRCTCSDYGATGMAHTRLTALVSPLTYPRQIRSFPVTSDLRATLANWVKGMGRLNHDA</sequence>
<accession>A0A0E1NGV4</accession>
<organism evidence="1 4">
    <name type="scientific">Yersinia enterocolitica</name>
    <dbReference type="NCBI Taxonomy" id="630"/>
    <lineage>
        <taxon>Bacteria</taxon>
        <taxon>Pseudomonadati</taxon>
        <taxon>Pseudomonadota</taxon>
        <taxon>Gammaproteobacteria</taxon>
        <taxon>Enterobacterales</taxon>
        <taxon>Yersiniaceae</taxon>
        <taxon>Yersinia</taxon>
    </lineage>
</organism>
<dbReference type="Proteomes" id="UP000048841">
    <property type="component" value="Unassembled WGS sequence"/>
</dbReference>
<keyword evidence="3" id="KW-1185">Reference proteome</keyword>
<reference evidence="2 3" key="2">
    <citation type="submission" date="2015-03" db="EMBL/GenBank/DDBJ databases">
        <authorList>
            <consortium name="Pathogen Informatics"/>
            <person name="Murphy D."/>
        </authorList>
    </citation>
    <scope>NUCLEOTIDE SEQUENCE [LARGE SCALE GENOMIC DNA]</scope>
    <source>
        <strain evidence="2 3">IP05342</strain>
    </source>
</reference>
<dbReference type="PATRIC" id="fig|630.129.peg.1475"/>
<evidence type="ECO:0000313" key="1">
    <source>
        <dbReference type="EMBL" id="CFQ58503.1"/>
    </source>
</evidence>
<evidence type="ECO:0000313" key="4">
    <source>
        <dbReference type="Proteomes" id="UP000048841"/>
    </source>
</evidence>
<protein>
    <submittedName>
        <fullName evidence="1">Uncharacterized protein</fullName>
    </submittedName>
</protein>
<name>A0A0E1NGV4_YEREN</name>
<evidence type="ECO:0000313" key="2">
    <source>
        <dbReference type="EMBL" id="CNE37706.1"/>
    </source>
</evidence>